<keyword evidence="1 2" id="KW-0694">RNA-binding</keyword>
<protein>
    <recommendedName>
        <fullName evidence="4">RRM domain-containing protein</fullName>
    </recommendedName>
</protein>
<feature type="compositionally biased region" description="Basic residues" evidence="3">
    <location>
        <begin position="191"/>
        <end position="205"/>
    </location>
</feature>
<reference evidence="5" key="1">
    <citation type="submission" date="2020-06" db="EMBL/GenBank/DDBJ databases">
        <title>Genomes of multiple members of Pneumocystis genus reveal paths to human pathogen Pneumocystis jirovecii.</title>
        <authorList>
            <person name="Cisse O.H."/>
            <person name="Ma L."/>
            <person name="Dekker J."/>
            <person name="Khil P."/>
            <person name="Jo J."/>
            <person name="Brenchley J."/>
            <person name="Blair R."/>
            <person name="Pahar B."/>
            <person name="Chabe M."/>
            <person name="Van Rompay K.A."/>
            <person name="Keesler R."/>
            <person name="Sukura A."/>
            <person name="Hirsch V."/>
            <person name="Kutty G."/>
            <person name="Liu Y."/>
            <person name="Peng L."/>
            <person name="Chen J."/>
            <person name="Song J."/>
            <person name="Weissenbacher-Lang C."/>
            <person name="Xu J."/>
            <person name="Upham N.S."/>
            <person name="Stajich J.E."/>
            <person name="Cuomo C.A."/>
            <person name="Cushion M.T."/>
            <person name="Kovacs J.A."/>
        </authorList>
    </citation>
    <scope>NUCLEOTIDE SEQUENCE</scope>
    <source>
        <strain evidence="5">2A</strain>
    </source>
</reference>
<keyword evidence="6" id="KW-1185">Reference proteome</keyword>
<dbReference type="Proteomes" id="UP000663699">
    <property type="component" value="Chromosome 8"/>
</dbReference>
<evidence type="ECO:0000256" key="1">
    <source>
        <dbReference type="ARBA" id="ARBA00022884"/>
    </source>
</evidence>
<dbReference type="SUPFAM" id="SSF54928">
    <property type="entry name" value="RNA-binding domain, RBD"/>
    <property type="match status" value="2"/>
</dbReference>
<dbReference type="InterPro" id="IPR012677">
    <property type="entry name" value="Nucleotide-bd_a/b_plait_sf"/>
</dbReference>
<evidence type="ECO:0000256" key="2">
    <source>
        <dbReference type="PROSITE-ProRule" id="PRU00176"/>
    </source>
</evidence>
<dbReference type="AlphaFoldDB" id="A0A899G3H1"/>
<dbReference type="Gene3D" id="3.30.70.330">
    <property type="match status" value="2"/>
</dbReference>
<dbReference type="PANTHER" id="PTHR48027">
    <property type="entry name" value="HETEROGENEOUS NUCLEAR RIBONUCLEOPROTEIN 87F-RELATED"/>
    <property type="match status" value="1"/>
</dbReference>
<proteinExistence type="predicted"/>
<evidence type="ECO:0000313" key="5">
    <source>
        <dbReference type="EMBL" id="QSL65878.1"/>
    </source>
</evidence>
<evidence type="ECO:0000313" key="6">
    <source>
        <dbReference type="Proteomes" id="UP000663699"/>
    </source>
</evidence>
<dbReference type="InterPro" id="IPR052462">
    <property type="entry name" value="SLIRP/GR-RBP-like"/>
</dbReference>
<feature type="domain" description="RRM" evidence="4">
    <location>
        <begin position="38"/>
        <end position="120"/>
    </location>
</feature>
<dbReference type="GO" id="GO:0003723">
    <property type="term" value="F:RNA binding"/>
    <property type="evidence" value="ECO:0007669"/>
    <property type="project" value="UniProtKB-UniRule"/>
</dbReference>
<accession>A0A899G3H1</accession>
<dbReference type="PROSITE" id="PS50102">
    <property type="entry name" value="RRM"/>
    <property type="match status" value="2"/>
</dbReference>
<feature type="region of interest" description="Disordered" evidence="3">
    <location>
        <begin position="120"/>
        <end position="214"/>
    </location>
</feature>
<gene>
    <name evidence="5" type="ORF">MERGE_000158</name>
</gene>
<dbReference type="InterPro" id="IPR000504">
    <property type="entry name" value="RRM_dom"/>
</dbReference>
<organism evidence="5 6">
    <name type="scientific">Pneumocystis wakefieldiae</name>
    <dbReference type="NCBI Taxonomy" id="38082"/>
    <lineage>
        <taxon>Eukaryota</taxon>
        <taxon>Fungi</taxon>
        <taxon>Dikarya</taxon>
        <taxon>Ascomycota</taxon>
        <taxon>Taphrinomycotina</taxon>
        <taxon>Pneumocystomycetes</taxon>
        <taxon>Pneumocystaceae</taxon>
        <taxon>Pneumocystis</taxon>
    </lineage>
</organism>
<evidence type="ECO:0000259" key="4">
    <source>
        <dbReference type="PROSITE" id="PS50102"/>
    </source>
</evidence>
<feature type="domain" description="RRM" evidence="4">
    <location>
        <begin position="217"/>
        <end position="307"/>
    </location>
</feature>
<dbReference type="CDD" id="cd00590">
    <property type="entry name" value="RRM_SF"/>
    <property type="match status" value="1"/>
</dbReference>
<feature type="compositionally biased region" description="Basic and acidic residues" evidence="3">
    <location>
        <begin position="145"/>
        <end position="154"/>
    </location>
</feature>
<name>A0A899G3H1_9ASCO</name>
<dbReference type="Pfam" id="PF00076">
    <property type="entry name" value="RRM_1"/>
    <property type="match status" value="2"/>
</dbReference>
<sequence length="330" mass="36526">MSAQDIKDIICETSELVIEESPQEVQEIQVSTAKETRNKIFIGNLNYRTTENDIRTLLESIGNITTISMPVHRSYRTGATRSQGIAFVSFSSGQDAQNAIEQCNQRELLNRRITVTFANPYQARSSNRRYRPTKPKAKRITKNNDGQDLKESSKSKKNMSGVNANGTTSASQKQADRGTSSGASEGDTKHNKSRPSNRSGIKRPPKGPPADGVNSKTTVFVAGLSYNTDDVDLKKWFSAYNPQSAYVALRPLPRYLVARLEARGERRKGRGFGFVTFENEDMQNKAIQEMNDKEIGGRKLTVKIAVDKPTQTQTASNDVYDSCAGNAVTD</sequence>
<dbReference type="SMART" id="SM00360">
    <property type="entry name" value="RRM"/>
    <property type="match status" value="2"/>
</dbReference>
<dbReference type="OrthoDB" id="439808at2759"/>
<dbReference type="InterPro" id="IPR035979">
    <property type="entry name" value="RBD_domain_sf"/>
</dbReference>
<feature type="compositionally biased region" description="Polar residues" evidence="3">
    <location>
        <begin position="158"/>
        <end position="183"/>
    </location>
</feature>
<dbReference type="EMBL" id="CP054539">
    <property type="protein sequence ID" value="QSL65878.1"/>
    <property type="molecule type" value="Genomic_DNA"/>
</dbReference>
<feature type="compositionally biased region" description="Basic residues" evidence="3">
    <location>
        <begin position="126"/>
        <end position="141"/>
    </location>
</feature>
<evidence type="ECO:0000256" key="3">
    <source>
        <dbReference type="SAM" id="MobiDB-lite"/>
    </source>
</evidence>